<gene>
    <name evidence="1" type="ORF">NET02_01910</name>
</gene>
<evidence type="ECO:0008006" key="3">
    <source>
        <dbReference type="Google" id="ProtNLM"/>
    </source>
</evidence>
<dbReference type="EMBL" id="JAMSLR010000001">
    <property type="protein sequence ID" value="MCM8747897.1"/>
    <property type="molecule type" value="Genomic_DNA"/>
</dbReference>
<accession>A0AA41W9Q0</accession>
<dbReference type="RefSeq" id="WP_284055679.1">
    <property type="nucleotide sequence ID" value="NZ_JAMSLR010000001.1"/>
</dbReference>
<evidence type="ECO:0000313" key="1">
    <source>
        <dbReference type="EMBL" id="MCM8747897.1"/>
    </source>
</evidence>
<dbReference type="AlphaFoldDB" id="A0AA41W9Q0"/>
<protein>
    <recommendedName>
        <fullName evidence="3">DUF3806 domain-containing protein</fullName>
    </recommendedName>
</protein>
<dbReference type="Proteomes" id="UP001165306">
    <property type="component" value="Unassembled WGS sequence"/>
</dbReference>
<comment type="caution">
    <text evidence="1">The sequence shown here is derived from an EMBL/GenBank/DDBJ whole genome shotgun (WGS) entry which is preliminary data.</text>
</comment>
<organism evidence="1 2">
    <name type="scientific">Thermalbibacter longus</name>
    <dbReference type="NCBI Taxonomy" id="2951981"/>
    <lineage>
        <taxon>Bacteria</taxon>
        <taxon>Pseudomonadati</taxon>
        <taxon>Thermomicrobiota</taxon>
        <taxon>Thermomicrobia</taxon>
        <taxon>Thermomicrobiales</taxon>
        <taxon>Thermomicrobiaceae</taxon>
        <taxon>Thermalbibacter</taxon>
    </lineage>
</organism>
<proteinExistence type="predicted"/>
<sequence>MESAEDLVRLAETFASSISDLSGEHLDFSPASLAALDSLVDQWLHLAEVYAGAEALDLSAYALPTAAYAGEVFRRALGGEWYISEAPSAPPHLVLAGRFRLDVVQLVERFYRRASPPSLWDLYQAIERELERQPRPESDVDP</sequence>
<evidence type="ECO:0000313" key="2">
    <source>
        <dbReference type="Proteomes" id="UP001165306"/>
    </source>
</evidence>
<reference evidence="1" key="1">
    <citation type="submission" date="2022-06" db="EMBL/GenBank/DDBJ databases">
        <title>CFH 74404 Thermomicrobiaceae sp.</title>
        <authorList>
            <person name="Ming H."/>
            <person name="Li W.-J."/>
            <person name="Zhao Z."/>
        </authorList>
    </citation>
    <scope>NUCLEOTIDE SEQUENCE</scope>
    <source>
        <strain evidence="1">CFH 74404</strain>
    </source>
</reference>
<name>A0AA41W9Q0_9BACT</name>
<keyword evidence="2" id="KW-1185">Reference proteome</keyword>